<organism evidence="3 4">
    <name type="scientific">Parasphingopyxis lamellibrachiae</name>
    <dbReference type="NCBI Taxonomy" id="680125"/>
    <lineage>
        <taxon>Bacteria</taxon>
        <taxon>Pseudomonadati</taxon>
        <taxon>Pseudomonadota</taxon>
        <taxon>Alphaproteobacteria</taxon>
        <taxon>Sphingomonadales</taxon>
        <taxon>Sphingomonadaceae</taxon>
        <taxon>Parasphingopyxis</taxon>
    </lineage>
</organism>
<keyword evidence="4" id="KW-1185">Reference proteome</keyword>
<dbReference type="Gene3D" id="1.10.10.10">
    <property type="entry name" value="Winged helix-like DNA-binding domain superfamily/Winged helix DNA-binding domain"/>
    <property type="match status" value="1"/>
</dbReference>
<dbReference type="Proteomes" id="UP000256310">
    <property type="component" value="Unassembled WGS sequence"/>
</dbReference>
<proteinExistence type="predicted"/>
<feature type="region of interest" description="Disordered" evidence="1">
    <location>
        <begin position="1"/>
        <end position="20"/>
    </location>
</feature>
<dbReference type="InterPro" id="IPR036388">
    <property type="entry name" value="WH-like_DNA-bd_sf"/>
</dbReference>
<dbReference type="SUPFAM" id="SSF46785">
    <property type="entry name" value="Winged helix' DNA-binding domain"/>
    <property type="match status" value="1"/>
</dbReference>
<feature type="compositionally biased region" description="Polar residues" evidence="1">
    <location>
        <begin position="10"/>
        <end position="20"/>
    </location>
</feature>
<comment type="caution">
    <text evidence="3">The sequence shown here is derived from an EMBL/GenBank/DDBJ whole genome shotgun (WGS) entry which is preliminary data.</text>
</comment>
<evidence type="ECO:0000259" key="2">
    <source>
        <dbReference type="Pfam" id="PF03551"/>
    </source>
</evidence>
<reference evidence="3 4" key="1">
    <citation type="submission" date="2018-07" db="EMBL/GenBank/DDBJ databases">
        <title>Genomic Encyclopedia of Type Strains, Phase IV (KMG-IV): sequencing the most valuable type-strain genomes for metagenomic binning, comparative biology and taxonomic classification.</title>
        <authorList>
            <person name="Goeker M."/>
        </authorList>
    </citation>
    <scope>NUCLEOTIDE SEQUENCE [LARGE SCALE GENOMIC DNA]</scope>
    <source>
        <strain evidence="3 4">DSM 26725</strain>
    </source>
</reference>
<accession>A0A3D9FG43</accession>
<dbReference type="GO" id="GO:0003677">
    <property type="term" value="F:DNA binding"/>
    <property type="evidence" value="ECO:0007669"/>
    <property type="project" value="UniProtKB-KW"/>
</dbReference>
<name>A0A3D9FG43_9SPHN</name>
<gene>
    <name evidence="3" type="ORF">DFR46_1789</name>
</gene>
<evidence type="ECO:0000313" key="4">
    <source>
        <dbReference type="Proteomes" id="UP000256310"/>
    </source>
</evidence>
<dbReference type="InterPro" id="IPR036390">
    <property type="entry name" value="WH_DNA-bd_sf"/>
</dbReference>
<feature type="domain" description="Transcription regulator PadR N-terminal" evidence="2">
    <location>
        <begin position="28"/>
        <end position="101"/>
    </location>
</feature>
<dbReference type="EMBL" id="QRDP01000004">
    <property type="protein sequence ID" value="RED16759.1"/>
    <property type="molecule type" value="Genomic_DNA"/>
</dbReference>
<protein>
    <submittedName>
        <fullName evidence="3">DNA-binding PadR family transcriptional regulator</fullName>
    </submittedName>
</protein>
<dbReference type="AlphaFoldDB" id="A0A3D9FG43"/>
<dbReference type="OrthoDB" id="3186544at2"/>
<sequence>MSSDRGRIQTEMTAQETPQTLTDHEGSLLSLVHRLQPITAYKVAKFYQDSPVASVNKSMGQVYPMISRFSKDGLIEGHQVEDDARGTEVWRTTAKGEIALKAWLQEFKPLQLIPHDTLGTKVLSFGLLTHQERLDWVLEAKAELEKKQAELDAYHRKSDEPFQSFAHDNAVSILRARMDWLDRVLFDLVKSSSANQ</sequence>
<dbReference type="InterPro" id="IPR005149">
    <property type="entry name" value="Tscrpt_reg_PadR_N"/>
</dbReference>
<dbReference type="Pfam" id="PF03551">
    <property type="entry name" value="PadR"/>
    <property type="match status" value="1"/>
</dbReference>
<evidence type="ECO:0000313" key="3">
    <source>
        <dbReference type="EMBL" id="RED16759.1"/>
    </source>
</evidence>
<evidence type="ECO:0000256" key="1">
    <source>
        <dbReference type="SAM" id="MobiDB-lite"/>
    </source>
</evidence>
<keyword evidence="3" id="KW-0238">DNA-binding</keyword>